<evidence type="ECO:0000256" key="2">
    <source>
        <dbReference type="ARBA" id="ARBA00022670"/>
    </source>
</evidence>
<dbReference type="RefSeq" id="WP_380705001.1">
    <property type="nucleotide sequence ID" value="NZ_JBHSAP010000015.1"/>
</dbReference>
<dbReference type="InterPro" id="IPR051201">
    <property type="entry name" value="Chloro_Bact_Ser_Proteases"/>
</dbReference>
<keyword evidence="5" id="KW-1133">Transmembrane helix</keyword>
<protein>
    <submittedName>
        <fullName evidence="7">S1C family serine protease</fullName>
        <ecNumber evidence="7">3.4.21.-</ecNumber>
    </submittedName>
</protein>
<dbReference type="InterPro" id="IPR043504">
    <property type="entry name" value="Peptidase_S1_PA_chymotrypsin"/>
</dbReference>
<evidence type="ECO:0000256" key="4">
    <source>
        <dbReference type="ARBA" id="ARBA00022825"/>
    </source>
</evidence>
<accession>A0ABV8JHL7</accession>
<keyword evidence="3 7" id="KW-0378">Hydrolase</keyword>
<dbReference type="GO" id="GO:0008233">
    <property type="term" value="F:peptidase activity"/>
    <property type="evidence" value="ECO:0007669"/>
    <property type="project" value="UniProtKB-KW"/>
</dbReference>
<evidence type="ECO:0000259" key="6">
    <source>
        <dbReference type="SMART" id="SM00228"/>
    </source>
</evidence>
<dbReference type="InterPro" id="IPR001940">
    <property type="entry name" value="Peptidase_S1C"/>
</dbReference>
<dbReference type="InterPro" id="IPR001478">
    <property type="entry name" value="PDZ"/>
</dbReference>
<evidence type="ECO:0000313" key="7">
    <source>
        <dbReference type="EMBL" id="MFC4077260.1"/>
    </source>
</evidence>
<dbReference type="EC" id="3.4.21.-" evidence="7"/>
<keyword evidence="8" id="KW-1185">Reference proteome</keyword>
<dbReference type="InterPro" id="IPR036034">
    <property type="entry name" value="PDZ_sf"/>
</dbReference>
<comment type="similarity">
    <text evidence="1">Belongs to the peptidase S1C family.</text>
</comment>
<sequence>MGYYKNSDPTRRGFSLFLTGLISAIIGGMLVLMLSPVLVRSEILPQQYFTGQGPTISEGEGPEESVSVNVDSNITKAVQKARPAVVGVVNLKESGDPFNQQTVEQGTGSGVIFEKRNGKALVVTNNHVVAGADEVSVVIPGQDNEGKQVKAKVLGKDSPTDLAVLEMSDKYVKAVAEFGNSDNIKAGEPAIAIGNPLGLEFSQSVTSGVISSPHRQIAVSETMAMDVIQTDAAINPGNSGGALVNAAGQVIGINSLKIAEQGVEGLGFAIPVNDAKPIINDLIRYGEVKRPFLGIQLRDLDTVSESARSSQLNLPDSVNRGVVVLDVTPGSGAAKSDLDRLDVITQLDGKDIKNGSELRSYLWKKKKIGDTMKVTYYRDGKKRTTTIKLGQEP</sequence>
<keyword evidence="5" id="KW-0472">Membrane</keyword>
<keyword evidence="2 7" id="KW-0645">Protease</keyword>
<evidence type="ECO:0000313" key="8">
    <source>
        <dbReference type="Proteomes" id="UP001595843"/>
    </source>
</evidence>
<evidence type="ECO:0000256" key="1">
    <source>
        <dbReference type="ARBA" id="ARBA00010541"/>
    </source>
</evidence>
<dbReference type="SMART" id="SM00228">
    <property type="entry name" value="PDZ"/>
    <property type="match status" value="1"/>
</dbReference>
<dbReference type="Proteomes" id="UP001595843">
    <property type="component" value="Unassembled WGS sequence"/>
</dbReference>
<dbReference type="EMBL" id="JBHSAP010000015">
    <property type="protein sequence ID" value="MFC4077260.1"/>
    <property type="molecule type" value="Genomic_DNA"/>
</dbReference>
<dbReference type="InterPro" id="IPR009003">
    <property type="entry name" value="Peptidase_S1_PA"/>
</dbReference>
<keyword evidence="5" id="KW-0812">Transmembrane</keyword>
<dbReference type="GO" id="GO:0006508">
    <property type="term" value="P:proteolysis"/>
    <property type="evidence" value="ECO:0007669"/>
    <property type="project" value="UniProtKB-KW"/>
</dbReference>
<feature type="domain" description="PDZ" evidence="6">
    <location>
        <begin position="291"/>
        <end position="380"/>
    </location>
</feature>
<dbReference type="SUPFAM" id="SSF50494">
    <property type="entry name" value="Trypsin-like serine proteases"/>
    <property type="match status" value="1"/>
</dbReference>
<name>A0ABV8JHL7_9BACL</name>
<dbReference type="SUPFAM" id="SSF50156">
    <property type="entry name" value="PDZ domain-like"/>
    <property type="match status" value="1"/>
</dbReference>
<dbReference type="Gene3D" id="2.30.42.10">
    <property type="match status" value="1"/>
</dbReference>
<dbReference type="CDD" id="cd06781">
    <property type="entry name" value="cpPDZ_BsHtra-like"/>
    <property type="match status" value="1"/>
</dbReference>
<dbReference type="PRINTS" id="PR00834">
    <property type="entry name" value="PROTEASES2C"/>
</dbReference>
<reference evidence="8" key="1">
    <citation type="journal article" date="2019" name="Int. J. Syst. Evol. Microbiol.">
        <title>The Global Catalogue of Microorganisms (GCM) 10K type strain sequencing project: providing services to taxonomists for standard genome sequencing and annotation.</title>
        <authorList>
            <consortium name="The Broad Institute Genomics Platform"/>
            <consortium name="The Broad Institute Genome Sequencing Center for Infectious Disease"/>
            <person name="Wu L."/>
            <person name="Ma J."/>
        </authorList>
    </citation>
    <scope>NUCLEOTIDE SEQUENCE [LARGE SCALE GENOMIC DNA]</scope>
    <source>
        <strain evidence="8">IBRC-M 10813</strain>
    </source>
</reference>
<organism evidence="7 8">
    <name type="scientific">Salinithrix halophila</name>
    <dbReference type="NCBI Taxonomy" id="1485204"/>
    <lineage>
        <taxon>Bacteria</taxon>
        <taxon>Bacillati</taxon>
        <taxon>Bacillota</taxon>
        <taxon>Bacilli</taxon>
        <taxon>Bacillales</taxon>
        <taxon>Thermoactinomycetaceae</taxon>
        <taxon>Salinithrix</taxon>
    </lineage>
</organism>
<feature type="transmembrane region" description="Helical" evidence="5">
    <location>
        <begin position="14"/>
        <end position="39"/>
    </location>
</feature>
<keyword evidence="4" id="KW-0720">Serine protease</keyword>
<comment type="caution">
    <text evidence="7">The sequence shown here is derived from an EMBL/GenBank/DDBJ whole genome shotgun (WGS) entry which is preliminary data.</text>
</comment>
<gene>
    <name evidence="7" type="ORF">ACFOUO_10670</name>
</gene>
<dbReference type="Pfam" id="PF13365">
    <property type="entry name" value="Trypsin_2"/>
    <property type="match status" value="1"/>
</dbReference>
<dbReference type="Gene3D" id="2.40.10.10">
    <property type="entry name" value="Trypsin-like serine proteases"/>
    <property type="match status" value="2"/>
</dbReference>
<evidence type="ECO:0000256" key="5">
    <source>
        <dbReference type="SAM" id="Phobius"/>
    </source>
</evidence>
<evidence type="ECO:0000256" key="3">
    <source>
        <dbReference type="ARBA" id="ARBA00022801"/>
    </source>
</evidence>
<dbReference type="PANTHER" id="PTHR43343:SF3">
    <property type="entry name" value="PROTEASE DO-LIKE 8, CHLOROPLASTIC"/>
    <property type="match status" value="1"/>
</dbReference>
<proteinExistence type="inferred from homology"/>
<dbReference type="Pfam" id="PF13180">
    <property type="entry name" value="PDZ_2"/>
    <property type="match status" value="1"/>
</dbReference>
<dbReference type="PANTHER" id="PTHR43343">
    <property type="entry name" value="PEPTIDASE S12"/>
    <property type="match status" value="1"/>
</dbReference>